<dbReference type="AlphaFoldDB" id="A0A1H5DSL4"/>
<protein>
    <submittedName>
        <fullName evidence="2">Phosphotransferase enzyme family protein</fullName>
    </submittedName>
</protein>
<gene>
    <name evidence="2" type="ORF">SAMN04490357_5938</name>
</gene>
<dbReference type="Pfam" id="PF01636">
    <property type="entry name" value="APH"/>
    <property type="match status" value="1"/>
</dbReference>
<dbReference type="GO" id="GO:0016740">
    <property type="term" value="F:transferase activity"/>
    <property type="evidence" value="ECO:0007669"/>
    <property type="project" value="UniProtKB-KW"/>
</dbReference>
<evidence type="ECO:0000313" key="2">
    <source>
        <dbReference type="EMBL" id="SED81766.1"/>
    </source>
</evidence>
<dbReference type="RefSeq" id="WP_425275350.1">
    <property type="nucleotide sequence ID" value="NZ_FNTD01000004.1"/>
</dbReference>
<dbReference type="Gene3D" id="3.30.200.150">
    <property type="match status" value="1"/>
</dbReference>
<dbReference type="Proteomes" id="UP000182375">
    <property type="component" value="Unassembled WGS sequence"/>
</dbReference>
<keyword evidence="2" id="KW-0808">Transferase</keyword>
<feature type="domain" description="Aminoglycoside phosphotransferase" evidence="1">
    <location>
        <begin position="89"/>
        <end position="278"/>
    </location>
</feature>
<dbReference type="InterPro" id="IPR011009">
    <property type="entry name" value="Kinase-like_dom_sf"/>
</dbReference>
<dbReference type="Gene3D" id="3.90.1200.10">
    <property type="match status" value="1"/>
</dbReference>
<dbReference type="SUPFAM" id="SSF56112">
    <property type="entry name" value="Protein kinase-like (PK-like)"/>
    <property type="match status" value="1"/>
</dbReference>
<accession>A0A1H5DSL4</accession>
<dbReference type="EMBL" id="FNTD01000004">
    <property type="protein sequence ID" value="SED81766.1"/>
    <property type="molecule type" value="Genomic_DNA"/>
</dbReference>
<dbReference type="STRING" id="67331.SAMN04490357_5938"/>
<evidence type="ECO:0000313" key="3">
    <source>
        <dbReference type="Proteomes" id="UP000182375"/>
    </source>
</evidence>
<name>A0A1H5DSL4_9ACTN</name>
<proteinExistence type="predicted"/>
<sequence>MATEDEPPRSLPWHRLAAAARSALGGGRRLEAARRLAGGSKKGVYRLRMDDATTAIAYVWDDSENYWPATAGDDDLADPFAPGTGPDLFAAAHTRLTALGVRVPALRLLDRTGSGLAIVEDLGGRTLEALLADAPQAAARAMAGLRDALSAMHAHRAPGYGKVALVDGGGRAHGTSCEQVVLARALQDLAEGAVREPRLAAARTRLTDHLLALATEVRPRTRHTVVHGELGPDHVLVDETGTPALIDIEGTLYFDREWEHAYLRIRLGDSYDPLFDPGLDAPRLALYTLAHHLSLTAGPLRLLDGDFPHRAVMRAIAEHNLRKALHHERMTTFH</sequence>
<reference evidence="2 3" key="1">
    <citation type="submission" date="2016-10" db="EMBL/GenBank/DDBJ databases">
        <authorList>
            <person name="de Groot N.N."/>
        </authorList>
    </citation>
    <scope>NUCLEOTIDE SEQUENCE [LARGE SCALE GENOMIC DNA]</scope>
    <source>
        <strain evidence="2 3">DSM 40306</strain>
    </source>
</reference>
<evidence type="ECO:0000259" key="1">
    <source>
        <dbReference type="Pfam" id="PF01636"/>
    </source>
</evidence>
<dbReference type="GeneID" id="95514999"/>
<dbReference type="InterPro" id="IPR002575">
    <property type="entry name" value="Aminoglycoside_PTrfase"/>
</dbReference>
<organism evidence="2 3">
    <name type="scientific">Streptomyces misionensis</name>
    <dbReference type="NCBI Taxonomy" id="67331"/>
    <lineage>
        <taxon>Bacteria</taxon>
        <taxon>Bacillati</taxon>
        <taxon>Actinomycetota</taxon>
        <taxon>Actinomycetes</taxon>
        <taxon>Kitasatosporales</taxon>
        <taxon>Streptomycetaceae</taxon>
        <taxon>Streptomyces</taxon>
    </lineage>
</organism>